<evidence type="ECO:0000313" key="3">
    <source>
        <dbReference type="Proteomes" id="UP000199297"/>
    </source>
</evidence>
<dbReference type="AlphaFoldDB" id="A0A1H7SFI1"/>
<dbReference type="Gene3D" id="3.40.630.30">
    <property type="match status" value="1"/>
</dbReference>
<keyword evidence="2" id="KW-0808">Transferase</keyword>
<dbReference type="Proteomes" id="UP000199297">
    <property type="component" value="Unassembled WGS sequence"/>
</dbReference>
<gene>
    <name evidence="2" type="ORF">SAMN05216262_11859</name>
</gene>
<evidence type="ECO:0000313" key="2">
    <source>
        <dbReference type="EMBL" id="SEL70936.1"/>
    </source>
</evidence>
<keyword evidence="3" id="KW-1185">Reference proteome</keyword>
<dbReference type="InterPro" id="IPR016181">
    <property type="entry name" value="Acyl_CoA_acyltransferase"/>
</dbReference>
<sequence length="352" mass="41654">MHWQLITQLAELKKYDSLLTKTFYTRDNVCISNTINWLQLWIEHFWQPNWLLQVYILFDKNTPVAFCPFYLHKPKGLIKLITLYPIGQGEPEASEIASEYNDIYILVGYENEVLQLLSKELKTLKIDQIKWRATLHNSHINRLLKTTFNYQPAATSARYIIKRDCWSFERLSKNTRDRYKRSVRQLNKVNATFQWIAAADFEHYAGRLAQFHQARWNKIGHAGAFAESDFNAFHKNYRTNHPNHINISAIVVDNQPIAINYYLADKTTLYFYQCGWDESNYAKFSPGFALHIWSIEHCKLEYYDFMMGGLNDSYKAKFGCKKIPMANNHVILTKWKFHVNRLINKITKYLKP</sequence>
<proteinExistence type="predicted"/>
<dbReference type="Pfam" id="PF13480">
    <property type="entry name" value="Acetyltransf_6"/>
    <property type="match status" value="1"/>
</dbReference>
<dbReference type="GO" id="GO:0016740">
    <property type="term" value="F:transferase activity"/>
    <property type="evidence" value="ECO:0007669"/>
    <property type="project" value="UniProtKB-KW"/>
</dbReference>
<dbReference type="STRING" id="641665.GCA_002104455_02329"/>
<evidence type="ECO:0000259" key="1">
    <source>
        <dbReference type="Pfam" id="PF13480"/>
    </source>
</evidence>
<dbReference type="SUPFAM" id="SSF55729">
    <property type="entry name" value="Acyl-CoA N-acyltransferases (Nat)"/>
    <property type="match status" value="1"/>
</dbReference>
<organism evidence="2 3">
    <name type="scientific">Colwellia chukchiensis</name>
    <dbReference type="NCBI Taxonomy" id="641665"/>
    <lineage>
        <taxon>Bacteria</taxon>
        <taxon>Pseudomonadati</taxon>
        <taxon>Pseudomonadota</taxon>
        <taxon>Gammaproteobacteria</taxon>
        <taxon>Alteromonadales</taxon>
        <taxon>Colwelliaceae</taxon>
        <taxon>Colwellia</taxon>
    </lineage>
</organism>
<dbReference type="InterPro" id="IPR038740">
    <property type="entry name" value="BioF2-like_GNAT_dom"/>
</dbReference>
<feature type="domain" description="BioF2-like acetyltransferase" evidence="1">
    <location>
        <begin position="174"/>
        <end position="315"/>
    </location>
</feature>
<name>A0A1H7SFI1_9GAMM</name>
<reference evidence="3" key="1">
    <citation type="submission" date="2016-10" db="EMBL/GenBank/DDBJ databases">
        <authorList>
            <person name="Varghese N."/>
            <person name="Submissions S."/>
        </authorList>
    </citation>
    <scope>NUCLEOTIDE SEQUENCE [LARGE SCALE GENOMIC DNA]</scope>
    <source>
        <strain evidence="3">CGMCC 1.9127</strain>
    </source>
</reference>
<protein>
    <submittedName>
        <fullName evidence="2">Acetyltransferase (GNAT) domain-containing protein</fullName>
    </submittedName>
</protein>
<dbReference type="EMBL" id="FOBI01000018">
    <property type="protein sequence ID" value="SEL70936.1"/>
    <property type="molecule type" value="Genomic_DNA"/>
</dbReference>
<accession>A0A1H7SFI1</accession>